<reference evidence="4" key="2">
    <citation type="submission" date="2020-09" db="EMBL/GenBank/DDBJ databases">
        <authorList>
            <person name="Sun Q."/>
            <person name="Kim S."/>
        </authorList>
    </citation>
    <scope>NUCLEOTIDE SEQUENCE</scope>
    <source>
        <strain evidence="4">KCTC 32513</strain>
    </source>
</reference>
<name>A0A8J3CN34_9PROT</name>
<dbReference type="InterPro" id="IPR016181">
    <property type="entry name" value="Acyl_CoA_acyltransferase"/>
</dbReference>
<evidence type="ECO:0000256" key="2">
    <source>
        <dbReference type="ARBA" id="ARBA00023315"/>
    </source>
</evidence>
<proteinExistence type="predicted"/>
<keyword evidence="5" id="KW-1185">Reference proteome</keyword>
<dbReference type="PROSITE" id="PS51186">
    <property type="entry name" value="GNAT"/>
    <property type="match status" value="1"/>
</dbReference>
<keyword evidence="2" id="KW-0012">Acyltransferase</keyword>
<dbReference type="EMBL" id="BMZH01000003">
    <property type="protein sequence ID" value="GHA87921.1"/>
    <property type="molecule type" value="Genomic_DNA"/>
</dbReference>
<organism evidence="4 5">
    <name type="scientific">Algimonas arctica</name>
    <dbReference type="NCBI Taxonomy" id="1479486"/>
    <lineage>
        <taxon>Bacteria</taxon>
        <taxon>Pseudomonadati</taxon>
        <taxon>Pseudomonadota</taxon>
        <taxon>Alphaproteobacteria</taxon>
        <taxon>Maricaulales</taxon>
        <taxon>Robiginitomaculaceae</taxon>
        <taxon>Algimonas</taxon>
    </lineage>
</organism>
<dbReference type="Pfam" id="PF00583">
    <property type="entry name" value="Acetyltransf_1"/>
    <property type="match status" value="1"/>
</dbReference>
<dbReference type="GO" id="GO:0016747">
    <property type="term" value="F:acyltransferase activity, transferring groups other than amino-acyl groups"/>
    <property type="evidence" value="ECO:0007669"/>
    <property type="project" value="InterPro"/>
</dbReference>
<dbReference type="PANTHER" id="PTHR43420:SF44">
    <property type="entry name" value="ACETYLTRANSFERASE YPEA"/>
    <property type="match status" value="1"/>
</dbReference>
<keyword evidence="1" id="KW-0808">Transferase</keyword>
<dbReference type="CDD" id="cd04301">
    <property type="entry name" value="NAT_SF"/>
    <property type="match status" value="1"/>
</dbReference>
<dbReference type="InterPro" id="IPR000182">
    <property type="entry name" value="GNAT_dom"/>
</dbReference>
<feature type="domain" description="N-acetyltransferase" evidence="3">
    <location>
        <begin position="1"/>
        <end position="142"/>
    </location>
</feature>
<dbReference type="SUPFAM" id="SSF55729">
    <property type="entry name" value="Acyl-CoA N-acyltransferases (Nat)"/>
    <property type="match status" value="1"/>
</dbReference>
<protein>
    <submittedName>
        <fullName evidence="4">N-acetyltransferase GCN5</fullName>
    </submittedName>
</protein>
<evidence type="ECO:0000313" key="5">
    <source>
        <dbReference type="Proteomes" id="UP000634004"/>
    </source>
</evidence>
<gene>
    <name evidence="4" type="ORF">GCM10009069_08590</name>
</gene>
<dbReference type="InterPro" id="IPR050680">
    <property type="entry name" value="YpeA/RimI_acetyltransf"/>
</dbReference>
<dbReference type="AlphaFoldDB" id="A0A8J3CN34"/>
<evidence type="ECO:0000313" key="4">
    <source>
        <dbReference type="EMBL" id="GHA87921.1"/>
    </source>
</evidence>
<sequence>MTPRLLTPDDAEVMAVIHAACFDKPWPALDMTVHVARDLCLGIGAPLMSFAILRRSDIDAEILTVATDPRKRGQGLAGRVLRTAEAQFRVAGLRNIFLEVAEDNVSARTLYKRLGFVPIGRRPGYYARPQGRIAAITYSLEL</sequence>
<reference evidence="4" key="1">
    <citation type="journal article" date="2014" name="Int. J. Syst. Evol. Microbiol.">
        <title>Complete genome sequence of Corynebacterium casei LMG S-19264T (=DSM 44701T), isolated from a smear-ripened cheese.</title>
        <authorList>
            <consortium name="US DOE Joint Genome Institute (JGI-PGF)"/>
            <person name="Walter F."/>
            <person name="Albersmeier A."/>
            <person name="Kalinowski J."/>
            <person name="Ruckert C."/>
        </authorList>
    </citation>
    <scope>NUCLEOTIDE SEQUENCE</scope>
    <source>
        <strain evidence="4">KCTC 32513</strain>
    </source>
</reference>
<dbReference type="Proteomes" id="UP000634004">
    <property type="component" value="Unassembled WGS sequence"/>
</dbReference>
<comment type="caution">
    <text evidence="4">The sequence shown here is derived from an EMBL/GenBank/DDBJ whole genome shotgun (WGS) entry which is preliminary data.</text>
</comment>
<dbReference type="RefSeq" id="WP_189495806.1">
    <property type="nucleotide sequence ID" value="NZ_BMZH01000003.1"/>
</dbReference>
<accession>A0A8J3CN34</accession>
<dbReference type="Gene3D" id="3.40.630.30">
    <property type="match status" value="1"/>
</dbReference>
<evidence type="ECO:0000259" key="3">
    <source>
        <dbReference type="PROSITE" id="PS51186"/>
    </source>
</evidence>
<evidence type="ECO:0000256" key="1">
    <source>
        <dbReference type="ARBA" id="ARBA00022679"/>
    </source>
</evidence>
<dbReference type="PANTHER" id="PTHR43420">
    <property type="entry name" value="ACETYLTRANSFERASE"/>
    <property type="match status" value="1"/>
</dbReference>